<feature type="transmembrane region" description="Helical" evidence="7">
    <location>
        <begin position="210"/>
        <end position="232"/>
    </location>
</feature>
<feature type="domain" description="Major facilitator superfamily (MFS) profile" evidence="8">
    <location>
        <begin position="82"/>
        <end position="546"/>
    </location>
</feature>
<evidence type="ECO:0000256" key="3">
    <source>
        <dbReference type="ARBA" id="ARBA00022692"/>
    </source>
</evidence>
<feature type="transmembrane region" description="Helical" evidence="7">
    <location>
        <begin position="386"/>
        <end position="405"/>
    </location>
</feature>
<evidence type="ECO:0000256" key="4">
    <source>
        <dbReference type="ARBA" id="ARBA00022989"/>
    </source>
</evidence>
<accession>A0AAF0Y915</accession>
<dbReference type="AlphaFoldDB" id="A0AAF0Y915"/>
<feature type="transmembrane region" description="Helical" evidence="7">
    <location>
        <begin position="270"/>
        <end position="289"/>
    </location>
</feature>
<dbReference type="PROSITE" id="PS00216">
    <property type="entry name" value="SUGAR_TRANSPORT_1"/>
    <property type="match status" value="1"/>
</dbReference>
<feature type="region of interest" description="Disordered" evidence="6">
    <location>
        <begin position="1"/>
        <end position="21"/>
    </location>
</feature>
<keyword evidence="5 7" id="KW-0472">Membrane</keyword>
<feature type="transmembrane region" description="Helical" evidence="7">
    <location>
        <begin position="445"/>
        <end position="469"/>
    </location>
</feature>
<dbReference type="GeneID" id="87808340"/>
<dbReference type="EMBL" id="CP086716">
    <property type="protein sequence ID" value="WOO81587.1"/>
    <property type="molecule type" value="Genomic_DNA"/>
</dbReference>
<dbReference type="Proteomes" id="UP000827549">
    <property type="component" value="Chromosome 3"/>
</dbReference>
<organism evidence="9 10">
    <name type="scientific">Vanrija pseudolonga</name>
    <dbReference type="NCBI Taxonomy" id="143232"/>
    <lineage>
        <taxon>Eukaryota</taxon>
        <taxon>Fungi</taxon>
        <taxon>Dikarya</taxon>
        <taxon>Basidiomycota</taxon>
        <taxon>Agaricomycotina</taxon>
        <taxon>Tremellomycetes</taxon>
        <taxon>Trichosporonales</taxon>
        <taxon>Trichosporonaceae</taxon>
        <taxon>Vanrija</taxon>
    </lineage>
</organism>
<feature type="compositionally biased region" description="Basic and acidic residues" evidence="6">
    <location>
        <begin position="569"/>
        <end position="586"/>
    </location>
</feature>
<dbReference type="GO" id="GO:0022857">
    <property type="term" value="F:transmembrane transporter activity"/>
    <property type="evidence" value="ECO:0007669"/>
    <property type="project" value="InterPro"/>
</dbReference>
<feature type="transmembrane region" description="Helical" evidence="7">
    <location>
        <begin position="80"/>
        <end position="105"/>
    </location>
</feature>
<dbReference type="InterPro" id="IPR036259">
    <property type="entry name" value="MFS_trans_sf"/>
</dbReference>
<proteinExistence type="predicted"/>
<keyword evidence="3 7" id="KW-0812">Transmembrane</keyword>
<evidence type="ECO:0000256" key="6">
    <source>
        <dbReference type="SAM" id="MobiDB-lite"/>
    </source>
</evidence>
<dbReference type="InterPro" id="IPR005829">
    <property type="entry name" value="Sugar_transporter_CS"/>
</dbReference>
<dbReference type="PROSITE" id="PS50850">
    <property type="entry name" value="MFS"/>
    <property type="match status" value="1"/>
</dbReference>
<feature type="transmembrane region" description="Helical" evidence="7">
    <location>
        <begin position="238"/>
        <end position="258"/>
    </location>
</feature>
<feature type="transmembrane region" description="Helical" evidence="7">
    <location>
        <begin position="523"/>
        <end position="545"/>
    </location>
</feature>
<dbReference type="SUPFAM" id="SSF103473">
    <property type="entry name" value="MFS general substrate transporter"/>
    <property type="match status" value="2"/>
</dbReference>
<evidence type="ECO:0000313" key="9">
    <source>
        <dbReference type="EMBL" id="WOO81587.1"/>
    </source>
</evidence>
<keyword evidence="4 7" id="KW-1133">Transmembrane helix</keyword>
<dbReference type="RefSeq" id="XP_062627619.1">
    <property type="nucleotide sequence ID" value="XM_062771635.1"/>
</dbReference>
<evidence type="ECO:0000256" key="5">
    <source>
        <dbReference type="ARBA" id="ARBA00023136"/>
    </source>
</evidence>
<protein>
    <submittedName>
        <fullName evidence="9">Efflux pump terJ</fullName>
    </submittedName>
</protein>
<dbReference type="PANTHER" id="PTHR42718:SF9">
    <property type="entry name" value="MAJOR FACILITATOR SUPERFAMILY MULTIDRUG TRANSPORTER MFSC"/>
    <property type="match status" value="1"/>
</dbReference>
<evidence type="ECO:0000256" key="1">
    <source>
        <dbReference type="ARBA" id="ARBA00004141"/>
    </source>
</evidence>
<feature type="transmembrane region" description="Helical" evidence="7">
    <location>
        <begin position="481"/>
        <end position="503"/>
    </location>
</feature>
<evidence type="ECO:0000259" key="8">
    <source>
        <dbReference type="PROSITE" id="PS50850"/>
    </source>
</evidence>
<sequence length="586" mass="61048">MASSPSEKTHNDHKPTSPRLTSGAALVPVLSSHSYAGVAGASGVCANPELAAVVSAGAASAAGLPPAPEPELVISTARTWAIIATVSIAMAISGAGGMALSIALPDIQRDLHMQESQLQWVSSAFALTNGCFLLLSGRVADVYGRKLCFVVGLVWNAIWTLIGGFMHSAAALVVTRALAGMGSALFIPSAVGVVASTFSGRTRATAFASFSAGAPIGGALGMVLGGLLTAYSSTSWRGSLYVLAAATAACGVAGWLTILSDRGLDPDRRIDWIGAAIITIGLVLFQFSISDGESAPQGWKTPYIIALLILSVLFIAAFFFWEHYVETKTTRPPLMSLALWTRSRGKLAATYAIGCITWIGFIPIFYNATLWYQQVQGTGVIGAMLRFLPCTVSGIICNIIVAKIIHIFNNQLLICIGVGATGLANVLLAICKPDSIYWAEAFNAMWLGVLGADFLMAVGSIFVSTLALPEEQSVAGALFQTMVQLGGAVGLAFASVIATNLQAKHLEQGKSAFDSLVYGLHGAFWFAAATCFTALIIAAIMLRGLGTYGSKSKPKSVSGASDMTAAHDTAADEKEVLPNADKISKV</sequence>
<evidence type="ECO:0000256" key="7">
    <source>
        <dbReference type="SAM" id="Phobius"/>
    </source>
</evidence>
<feature type="region of interest" description="Disordered" evidence="6">
    <location>
        <begin position="549"/>
        <end position="586"/>
    </location>
</feature>
<evidence type="ECO:0000313" key="10">
    <source>
        <dbReference type="Proteomes" id="UP000827549"/>
    </source>
</evidence>
<keyword evidence="2" id="KW-0813">Transport</keyword>
<gene>
    <name evidence="9" type="primary">terJ_5</name>
    <name evidence="9" type="ORF">LOC62_03G005109</name>
</gene>
<reference evidence="9" key="1">
    <citation type="submission" date="2023-10" db="EMBL/GenBank/DDBJ databases">
        <authorList>
            <person name="Noh H."/>
        </authorList>
    </citation>
    <scope>NUCLEOTIDE SEQUENCE</scope>
    <source>
        <strain evidence="9">DUCC4014</strain>
    </source>
</reference>
<feature type="transmembrane region" description="Helical" evidence="7">
    <location>
        <begin position="347"/>
        <end position="366"/>
    </location>
</feature>
<dbReference type="GO" id="GO:0016020">
    <property type="term" value="C:membrane"/>
    <property type="evidence" value="ECO:0007669"/>
    <property type="project" value="UniProtKB-SubCell"/>
</dbReference>
<dbReference type="InterPro" id="IPR020846">
    <property type="entry name" value="MFS_dom"/>
</dbReference>
<feature type="transmembrane region" description="Helical" evidence="7">
    <location>
        <begin position="117"/>
        <end position="135"/>
    </location>
</feature>
<dbReference type="InterPro" id="IPR011701">
    <property type="entry name" value="MFS"/>
</dbReference>
<feature type="transmembrane region" description="Helical" evidence="7">
    <location>
        <begin position="178"/>
        <end position="198"/>
    </location>
</feature>
<dbReference type="PANTHER" id="PTHR42718">
    <property type="entry name" value="MAJOR FACILITATOR SUPERFAMILY MULTIDRUG TRANSPORTER MFSC"/>
    <property type="match status" value="1"/>
</dbReference>
<feature type="transmembrane region" description="Helical" evidence="7">
    <location>
        <begin position="147"/>
        <end position="166"/>
    </location>
</feature>
<comment type="subcellular location">
    <subcellularLocation>
        <location evidence="1">Membrane</location>
        <topology evidence="1">Multi-pass membrane protein</topology>
    </subcellularLocation>
</comment>
<dbReference type="Gene3D" id="1.20.1250.20">
    <property type="entry name" value="MFS general substrate transporter like domains"/>
    <property type="match status" value="2"/>
</dbReference>
<name>A0AAF0Y915_9TREE</name>
<feature type="transmembrane region" description="Helical" evidence="7">
    <location>
        <begin position="301"/>
        <end position="321"/>
    </location>
</feature>
<evidence type="ECO:0000256" key="2">
    <source>
        <dbReference type="ARBA" id="ARBA00022448"/>
    </source>
</evidence>
<feature type="transmembrane region" description="Helical" evidence="7">
    <location>
        <begin position="412"/>
        <end position="430"/>
    </location>
</feature>
<keyword evidence="10" id="KW-1185">Reference proteome</keyword>
<dbReference type="Pfam" id="PF07690">
    <property type="entry name" value="MFS_1"/>
    <property type="match status" value="2"/>
</dbReference>